<dbReference type="NCBIfam" id="TIGR00719">
    <property type="entry name" value="sda_beta"/>
    <property type="match status" value="1"/>
</dbReference>
<keyword evidence="4 11" id="KW-0312">Gluconeogenesis</keyword>
<accession>A0A212KDW1</accession>
<keyword evidence="5 11" id="KW-0004">4Fe-4S</keyword>
<comment type="cofactor">
    <cofactor evidence="1 12">
        <name>[4Fe-4S] cluster</name>
        <dbReference type="ChEBI" id="CHEBI:49883"/>
    </cofactor>
</comment>
<dbReference type="UniPathway" id="UPA00138"/>
<dbReference type="PANTHER" id="PTHR30182">
    <property type="entry name" value="L-SERINE DEHYDRATASE"/>
    <property type="match status" value="1"/>
</dbReference>
<reference evidence="14" key="1">
    <citation type="submission" date="2016-04" db="EMBL/GenBank/DDBJ databases">
        <authorList>
            <person name="Evans L.H."/>
            <person name="Alamgir A."/>
            <person name="Owens N."/>
            <person name="Weber N.D."/>
            <person name="Virtaneva K."/>
            <person name="Barbian K."/>
            <person name="Babar A."/>
            <person name="Rosenke K."/>
        </authorList>
    </citation>
    <scope>NUCLEOTIDE SEQUENCE</scope>
    <source>
        <strain evidence="14">86</strain>
    </source>
</reference>
<dbReference type="AlphaFoldDB" id="A0A212KDW1"/>
<evidence type="ECO:0000256" key="6">
    <source>
        <dbReference type="ARBA" id="ARBA00022723"/>
    </source>
</evidence>
<dbReference type="GO" id="GO:0051539">
    <property type="term" value="F:4 iron, 4 sulfur cluster binding"/>
    <property type="evidence" value="ECO:0007669"/>
    <property type="project" value="UniProtKB-UniRule"/>
</dbReference>
<evidence type="ECO:0000256" key="3">
    <source>
        <dbReference type="ARBA" id="ARBA00008636"/>
    </source>
</evidence>
<dbReference type="InterPro" id="IPR004643">
    <property type="entry name" value="Fe-S_L-Ser_bsu"/>
</dbReference>
<comment type="catalytic activity">
    <reaction evidence="10 11 12">
        <text>L-serine = pyruvate + NH4(+)</text>
        <dbReference type="Rhea" id="RHEA:19169"/>
        <dbReference type="ChEBI" id="CHEBI:15361"/>
        <dbReference type="ChEBI" id="CHEBI:28938"/>
        <dbReference type="ChEBI" id="CHEBI:33384"/>
        <dbReference type="EC" id="4.3.1.17"/>
    </reaction>
</comment>
<evidence type="ECO:0000259" key="13">
    <source>
        <dbReference type="PROSITE" id="PS51671"/>
    </source>
</evidence>
<evidence type="ECO:0000256" key="10">
    <source>
        <dbReference type="ARBA" id="ARBA00049406"/>
    </source>
</evidence>
<evidence type="ECO:0000256" key="1">
    <source>
        <dbReference type="ARBA" id="ARBA00001966"/>
    </source>
</evidence>
<evidence type="ECO:0000256" key="4">
    <source>
        <dbReference type="ARBA" id="ARBA00022432"/>
    </source>
</evidence>
<dbReference type="CDD" id="cd04879">
    <property type="entry name" value="ACT_3PGDH-like"/>
    <property type="match status" value="1"/>
</dbReference>
<comment type="similarity">
    <text evidence="3 11 12">Belongs to the iron-sulfur dependent L-serine dehydratase family.</text>
</comment>
<dbReference type="GO" id="GO:0046872">
    <property type="term" value="F:metal ion binding"/>
    <property type="evidence" value="ECO:0007669"/>
    <property type="project" value="UniProtKB-UniRule"/>
</dbReference>
<dbReference type="GO" id="GO:0006094">
    <property type="term" value="P:gluconeogenesis"/>
    <property type="evidence" value="ECO:0007669"/>
    <property type="project" value="UniProtKB-UniRule"/>
</dbReference>
<dbReference type="InterPro" id="IPR005131">
    <property type="entry name" value="Ser_deHydtase_bsu"/>
</dbReference>
<keyword evidence="6 11" id="KW-0479">Metal-binding</keyword>
<sequence length="224" mass="23659">MTIFDIMGPIMVGPSSSHTAGAVRIGLITRKLLGRAPAKAELLLHGSFAATGKGHGTDKGLVAGLLGMQPDDPGIPRAFLLAEDRGMEVTVGTIVLRGAHPNSVLLRVEDSQGNKLEVNASSLGGGRVRVNAIDGLEASFSGEHPTLIIRNEDKPGAVAEVSAILSRRNVNIATMQLYRDMRGGLAVMVLESDQSVWAAAIDELRACPGVVRVTYLEMEQGEEN</sequence>
<evidence type="ECO:0000256" key="12">
    <source>
        <dbReference type="RuleBase" id="RU366059"/>
    </source>
</evidence>
<dbReference type="InterPro" id="IPR002912">
    <property type="entry name" value="ACT_dom"/>
</dbReference>
<evidence type="ECO:0000256" key="8">
    <source>
        <dbReference type="ARBA" id="ARBA00023014"/>
    </source>
</evidence>
<dbReference type="InterPro" id="IPR045865">
    <property type="entry name" value="ACT-like_dom_sf"/>
</dbReference>
<evidence type="ECO:0000256" key="2">
    <source>
        <dbReference type="ARBA" id="ARBA00004742"/>
    </source>
</evidence>
<evidence type="ECO:0000256" key="5">
    <source>
        <dbReference type="ARBA" id="ARBA00022485"/>
    </source>
</evidence>
<dbReference type="FunFam" id="3.30.70.260:FF:000008">
    <property type="entry name" value="D-3-phosphoglycerate dehydrogenase, chloroplastic"/>
    <property type="match status" value="1"/>
</dbReference>
<evidence type="ECO:0000256" key="11">
    <source>
        <dbReference type="PIRNR" id="PIRNR036692"/>
    </source>
</evidence>
<comment type="pathway">
    <text evidence="2 11">Carbohydrate biosynthesis; gluconeogenesis.</text>
</comment>
<dbReference type="PROSITE" id="PS51671">
    <property type="entry name" value="ACT"/>
    <property type="match status" value="1"/>
</dbReference>
<gene>
    <name evidence="14" type="primary">sdaAB</name>
    <name evidence="14" type="ORF">KL86CLO1_12746</name>
</gene>
<dbReference type="Pfam" id="PF03315">
    <property type="entry name" value="SDH_beta"/>
    <property type="match status" value="1"/>
</dbReference>
<dbReference type="Gene3D" id="3.30.70.260">
    <property type="match status" value="1"/>
</dbReference>
<keyword evidence="9 11" id="KW-0456">Lyase</keyword>
<dbReference type="InterPro" id="IPR029009">
    <property type="entry name" value="ASB_dom_sf"/>
</dbReference>
<dbReference type="Pfam" id="PF01842">
    <property type="entry name" value="ACT"/>
    <property type="match status" value="1"/>
</dbReference>
<evidence type="ECO:0000313" key="14">
    <source>
        <dbReference type="EMBL" id="SBW09827.1"/>
    </source>
</evidence>
<dbReference type="PANTHER" id="PTHR30182:SF12">
    <property type="entry name" value="L-SERINE DEHYDRATASE, BETA CHAIN-RELATED"/>
    <property type="match status" value="1"/>
</dbReference>
<dbReference type="InterPro" id="IPR051318">
    <property type="entry name" value="Fe-S_L-Ser"/>
</dbReference>
<evidence type="ECO:0000256" key="7">
    <source>
        <dbReference type="ARBA" id="ARBA00023004"/>
    </source>
</evidence>
<proteinExistence type="inferred from homology"/>
<name>A0A212KDW1_9FIRM</name>
<keyword evidence="8 11" id="KW-0411">Iron-sulfur</keyword>
<dbReference type="SUPFAM" id="SSF143548">
    <property type="entry name" value="Serine metabolism enzymes domain"/>
    <property type="match status" value="1"/>
</dbReference>
<protein>
    <recommendedName>
        <fullName evidence="11">L-serine deaminase</fullName>
    </recommendedName>
</protein>
<dbReference type="PIRSF" id="PIRSF036692">
    <property type="entry name" value="SDH_B"/>
    <property type="match status" value="1"/>
</dbReference>
<dbReference type="SUPFAM" id="SSF55021">
    <property type="entry name" value="ACT-like"/>
    <property type="match status" value="1"/>
</dbReference>
<evidence type="ECO:0000256" key="9">
    <source>
        <dbReference type="ARBA" id="ARBA00023239"/>
    </source>
</evidence>
<dbReference type="GO" id="GO:0003941">
    <property type="term" value="F:L-serine ammonia-lyase activity"/>
    <property type="evidence" value="ECO:0007669"/>
    <property type="project" value="UniProtKB-UniRule"/>
</dbReference>
<feature type="domain" description="ACT" evidence="13">
    <location>
        <begin position="146"/>
        <end position="218"/>
    </location>
</feature>
<dbReference type="Gene3D" id="3.30.1330.90">
    <property type="entry name" value="D-3-phosphoglycerate dehydrogenase, domain 3"/>
    <property type="match status" value="1"/>
</dbReference>
<keyword evidence="7 11" id="KW-0408">Iron</keyword>
<organism evidence="14">
    <name type="scientific">uncultured Eubacteriales bacterium</name>
    <dbReference type="NCBI Taxonomy" id="172733"/>
    <lineage>
        <taxon>Bacteria</taxon>
        <taxon>Bacillati</taxon>
        <taxon>Bacillota</taxon>
        <taxon>Clostridia</taxon>
        <taxon>Eubacteriales</taxon>
        <taxon>environmental samples</taxon>
    </lineage>
</organism>
<dbReference type="EMBL" id="FLUN01000001">
    <property type="protein sequence ID" value="SBW09827.1"/>
    <property type="molecule type" value="Genomic_DNA"/>
</dbReference>